<protein>
    <submittedName>
        <fullName evidence="6">Pre-mRNA-splicing factor 8 PRPF8 (PRP8)</fullName>
    </submittedName>
</protein>
<dbReference type="InterPro" id="IPR012592">
    <property type="entry name" value="PROCN"/>
</dbReference>
<dbReference type="GO" id="GO:0071013">
    <property type="term" value="C:catalytic step 2 spliceosome"/>
    <property type="evidence" value="ECO:0007669"/>
    <property type="project" value="TreeGrafter"/>
</dbReference>
<dbReference type="PANTHER" id="PTHR11140:SF0">
    <property type="entry name" value="PRE-MRNA-PROCESSING-SPLICING FACTOR 8"/>
    <property type="match status" value="1"/>
</dbReference>
<dbReference type="GO" id="GO:0005682">
    <property type="term" value="C:U5 snRNP"/>
    <property type="evidence" value="ECO:0007669"/>
    <property type="project" value="TreeGrafter"/>
</dbReference>
<evidence type="ECO:0000259" key="1">
    <source>
        <dbReference type="Pfam" id="PF08082"/>
    </source>
</evidence>
<dbReference type="Proteomes" id="UP001334084">
    <property type="component" value="Chromosome 4"/>
</dbReference>
<dbReference type="InterPro" id="IPR042516">
    <property type="entry name" value="Prp8_U5-snRNA-bd_sf"/>
</dbReference>
<evidence type="ECO:0000259" key="5">
    <source>
        <dbReference type="Pfam" id="PF10598"/>
    </source>
</evidence>
<dbReference type="GO" id="GO:0030620">
    <property type="term" value="F:U2 snRNA binding"/>
    <property type="evidence" value="ECO:0007669"/>
    <property type="project" value="TreeGrafter"/>
</dbReference>
<dbReference type="SUPFAM" id="SSF141571">
    <property type="entry name" value="Pentapeptide repeat-like"/>
    <property type="match status" value="1"/>
</dbReference>
<dbReference type="InterPro" id="IPR012591">
    <property type="entry name" value="PRO8NT"/>
</dbReference>
<dbReference type="InterPro" id="IPR019582">
    <property type="entry name" value="RRM_spliceosomal_PrP8"/>
</dbReference>
<dbReference type="InterPro" id="IPR027652">
    <property type="entry name" value="PRP8"/>
</dbReference>
<feature type="domain" description="PRO8NT" evidence="1">
    <location>
        <begin position="10"/>
        <end position="89"/>
    </location>
</feature>
<feature type="domain" description="Pre-mRNA-processing-splicing factor 8 U6-snRNA-binding" evidence="3">
    <location>
        <begin position="1187"/>
        <end position="1299"/>
    </location>
</feature>
<dbReference type="Pfam" id="PF08082">
    <property type="entry name" value="PRO8NT"/>
    <property type="match status" value="1"/>
</dbReference>
<dbReference type="Pfam" id="PF10598">
    <property type="entry name" value="RRM_4"/>
    <property type="match status" value="1"/>
</dbReference>
<dbReference type="PANTHER" id="PTHR11140">
    <property type="entry name" value="PRE-MRNA SPLICING FACTOR PRP8"/>
    <property type="match status" value="1"/>
</dbReference>
<dbReference type="Pfam" id="PF10596">
    <property type="entry name" value="U6-snRNA_bdg"/>
    <property type="match status" value="1"/>
</dbReference>
<accession>A0AAX4JBL9</accession>
<dbReference type="GeneID" id="90541154"/>
<organism evidence="6 7">
    <name type="scientific">Vairimorpha necatrix</name>
    <dbReference type="NCBI Taxonomy" id="6039"/>
    <lineage>
        <taxon>Eukaryota</taxon>
        <taxon>Fungi</taxon>
        <taxon>Fungi incertae sedis</taxon>
        <taxon>Microsporidia</taxon>
        <taxon>Nosematidae</taxon>
        <taxon>Vairimorpha</taxon>
    </lineage>
</organism>
<dbReference type="EMBL" id="CP142729">
    <property type="protein sequence ID" value="WUR03339.1"/>
    <property type="molecule type" value="Genomic_DNA"/>
</dbReference>
<dbReference type="Pfam" id="PF08083">
    <property type="entry name" value="PROCN"/>
    <property type="match status" value="1"/>
</dbReference>
<dbReference type="InterPro" id="IPR012337">
    <property type="entry name" value="RNaseH-like_sf"/>
</dbReference>
<dbReference type="InterPro" id="IPR019580">
    <property type="entry name" value="Prp8_U6-snRNA-bd"/>
</dbReference>
<evidence type="ECO:0000259" key="4">
    <source>
        <dbReference type="Pfam" id="PF10597"/>
    </source>
</evidence>
<dbReference type="Pfam" id="PF10597">
    <property type="entry name" value="U5_2-snRNA_bdg"/>
    <property type="match status" value="1"/>
</dbReference>
<dbReference type="InterPro" id="IPR019581">
    <property type="entry name" value="Prp8_U5-snRNA-bd"/>
</dbReference>
<evidence type="ECO:0000313" key="7">
    <source>
        <dbReference type="Proteomes" id="UP001334084"/>
    </source>
</evidence>
<dbReference type="GO" id="GO:0017070">
    <property type="term" value="F:U6 snRNA binding"/>
    <property type="evidence" value="ECO:0007669"/>
    <property type="project" value="InterPro"/>
</dbReference>
<name>A0AAX4JBL9_9MICR</name>
<dbReference type="Gene3D" id="2.160.20.80">
    <property type="entry name" value="E3 ubiquitin-protein ligase SopA"/>
    <property type="match status" value="1"/>
</dbReference>
<sequence>MKSPLNISPGCFKYLPLSIHTLLRSIPMPWEYNKKYKVLYHINGSISFVLSKPKMTKYEYMRRWDEISKKVEEFKKDNPEYQYPVYGEENNNDSIEFNNYDINEFINYDINEFINSIKHNKSNIIVDDKSNKSNIIVDDKSNIIESSTIEDDSIKEYYSDILNKDLENKNSKKFNYYDIPLHLPPTSTTFHLLKNTKLNLKSPRKSKRCSNILRHLKNTRFFQTTQMSWPEISLIILNQGHSILSEILKRKKLPFIFLDKNFNLKNTGNMNTKQRKKSRLGTSFHLTRELLKLLKFISDLHLQDVERGSNIDKINLHNINSVDVKLCLNMWDLFSRVGIYTGIYRYKYKIMKQIKINKDVEGLSSCWPDLWRRYVFMTRGYNSLLKKYISNLTDRIINGREYREKKITKQRKESEFDIEIKEKMIDELEGEYSRGQIKMILRHFNESWRSWKSNQEYIIYNSIEFDSKLNIFIKKYVNIKSHWYINQVINYSNLSKNTSKKLSKKVLSKFLGKLTRLFFKEEIFRQKSYLLNLSLSSLEAAEERDFYNKVLLNPSYYIFQIQKNLLTQRKFRDVECKIVYNYGEYICNYKVNYIERLSDQYLSTYLFYESEKIWPEYIKPGNNLEMRDLQEITLSNLSNLDLHESNLSNLDLHESNLHETNLHKTNLNNLDLHESNLSNLPKSIQDKSIQDNKNIYNNKYLIVGSYSDLMMNIDNNLLSRLLKIFIDPSLVDYMISRNNIKIFYKDMSFINHLGFLKGFQFSAFIYKFYTLVIDLVVFGRKGILIRNMNRFYIMKNNKEEEEDNIRRRLPRSIGQINIEKINIGNIKFESNNIESNNIESNNIESNFGNIKFEYAGVQVCINKQEQMHNKNKKEHMYNMHNMHKYNIEYSLTERTLEIFKSRINQIIRLSTQSTFIKTINKWNNTLLGFITRYREYIREEDIEEIKKYEYKIQDQIKKGINSKMPVRFPEIIFYAPKEYGGLNMYSICHNKDEKKDVLNLNVLNKSNTNSSMNINNSKESNSSMNINKLNTNEFDIRSYIKSWKDEFKESDLVWRDFYKSQKIHPEKGLPRMSTLLQKDKSSYFDRDFRLQAEFRKYISPKYDPFIYTNLVHDGKLYNLEEYNNNLLIYYGGMGNLISTNLNNSCLNNSYTTNSISTNSTLTNNSSCTNKIETSLSSSTNNINSYTTNNIKYHTLFYAVGLKEFSKLFWHEKSPNLKMTKAQKSGLSKIPNRRFILWWSPTINTSEVYVGYESQIDKTKINMYGKLPTLKISFIQIFRNNLWDKIKQSIMEDIMRMMSKYCECKGNELIGNFNKKKKMWIDVELRWGNYNKHDTYKYAKVKYYEKLTSIDDKDGIMIVFDLCYNTVGLYNSNILDCRLDNINRLDNSKKLDNSNRLDYCDYIKYLKDILNIILKNNTSLHILRERIRSALDLYTPEIETVVSSKEMYHSSLIVEDKILYNKNTLLILDPETGNLYIKKIEGNKNRDKKYKAGEIVLELSKILKKSNLLVRRDLYDGVESHMIEYKEINIKIYENRLNLERLIQKKNKNYNNDSKRFKNNNQDYNIVDSFIINLYKNWFGVNSFTKFCRLVLLIQAPEISQDISFDTILSDQEWIKIEKECKDFIINKYCNEKCINKYTLLSTDIRDIIFGFSDNREEIRYRRNTWEEKYLIMSDYLLQKKYTIKEEICTRDLSEICTNKKYNNKDNTEEEICNKKYNKEVSTIEKQTKYTYNNEDNNNIIPDEYIKIPRNLIKIFKRCTDINTISFTLLIKDTDVISMCFLPQFSSDVQVHSVDFISNKILGIIINTNIESIINSLVEKYKIQDPLIIKVTEEININKGNIKYIKEEGYIYTVEKWNYNMSIKEYDDKMKYKMELGIPGEFYSGYNFMEIFQDKES</sequence>
<dbReference type="KEGG" id="vnx:VNE69_04164"/>
<gene>
    <name evidence="6" type="ORF">VNE69_04164</name>
</gene>
<dbReference type="InterPro" id="IPR043173">
    <property type="entry name" value="Prp8_domainIV_fingers"/>
</dbReference>
<keyword evidence="7" id="KW-1185">Reference proteome</keyword>
<dbReference type="GO" id="GO:0097157">
    <property type="term" value="F:pre-mRNA intronic binding"/>
    <property type="evidence" value="ECO:0007669"/>
    <property type="project" value="TreeGrafter"/>
</dbReference>
<proteinExistence type="predicted"/>
<dbReference type="InterPro" id="IPR001646">
    <property type="entry name" value="5peptide_repeat"/>
</dbReference>
<dbReference type="GO" id="GO:0000244">
    <property type="term" value="P:spliceosomal tri-snRNP complex assembly"/>
    <property type="evidence" value="ECO:0007669"/>
    <property type="project" value="TreeGrafter"/>
</dbReference>
<evidence type="ECO:0000313" key="6">
    <source>
        <dbReference type="EMBL" id="WUR03339.1"/>
    </source>
</evidence>
<dbReference type="Gene3D" id="3.90.1570.40">
    <property type="match status" value="1"/>
</dbReference>
<evidence type="ECO:0000259" key="3">
    <source>
        <dbReference type="Pfam" id="PF10596"/>
    </source>
</evidence>
<dbReference type="Pfam" id="PF00805">
    <property type="entry name" value="Pentapeptide"/>
    <property type="match status" value="1"/>
</dbReference>
<dbReference type="SUPFAM" id="SSF53098">
    <property type="entry name" value="Ribonuclease H-like"/>
    <property type="match status" value="2"/>
</dbReference>
<dbReference type="Gene3D" id="1.20.80.40">
    <property type="match status" value="1"/>
</dbReference>
<feature type="domain" description="PROCN" evidence="2">
    <location>
        <begin position="192"/>
        <end position="530"/>
    </location>
</feature>
<feature type="domain" description="Pre-mRNA-processing-splicing factor 8 U5-snRNA-binding" evidence="4">
    <location>
        <begin position="896"/>
        <end position="992"/>
    </location>
</feature>
<dbReference type="RefSeq" id="XP_065329484.1">
    <property type="nucleotide sequence ID" value="XM_065473414.1"/>
</dbReference>
<reference evidence="6" key="1">
    <citation type="journal article" date="2024" name="BMC Genomics">
        <title>Functional annotation of a divergent genome using sequence and structure-based similarity.</title>
        <authorList>
            <person name="Svedberg D."/>
            <person name="Winiger R.R."/>
            <person name="Berg A."/>
            <person name="Sharma H."/>
            <person name="Tellgren-Roth C."/>
            <person name="Debrunner-Vossbrinck B.A."/>
            <person name="Vossbrinck C.R."/>
            <person name="Barandun J."/>
        </authorList>
    </citation>
    <scope>NUCLEOTIDE SEQUENCE</scope>
    <source>
        <strain evidence="6">Illinois isolate</strain>
    </source>
</reference>
<feature type="domain" description="RNA recognition motif spliceosomal PrP8" evidence="5">
    <location>
        <begin position="712"/>
        <end position="780"/>
    </location>
</feature>
<dbReference type="GO" id="GO:0030623">
    <property type="term" value="F:U5 snRNA binding"/>
    <property type="evidence" value="ECO:0007669"/>
    <property type="project" value="InterPro"/>
</dbReference>
<evidence type="ECO:0000259" key="2">
    <source>
        <dbReference type="Pfam" id="PF08083"/>
    </source>
</evidence>
<dbReference type="GO" id="GO:0030619">
    <property type="term" value="F:U1 snRNA binding"/>
    <property type="evidence" value="ECO:0007669"/>
    <property type="project" value="TreeGrafter"/>
</dbReference>
<dbReference type="Gene3D" id="3.30.43.40">
    <property type="entry name" value="Pre-mRNA-processing-splicing factor 8, U5-snRNA-binding domain"/>
    <property type="match status" value="1"/>
</dbReference>